<dbReference type="GO" id="GO:0005524">
    <property type="term" value="F:ATP binding"/>
    <property type="evidence" value="ECO:0007669"/>
    <property type="project" value="InterPro"/>
</dbReference>
<feature type="domain" description="Protein kinase" evidence="1">
    <location>
        <begin position="2"/>
        <end position="254"/>
    </location>
</feature>
<dbReference type="RefSeq" id="XP_001433638.1">
    <property type="nucleotide sequence ID" value="XM_001433601.1"/>
</dbReference>
<dbReference type="PROSITE" id="PS50011">
    <property type="entry name" value="PROTEIN_KINASE_DOM"/>
    <property type="match status" value="1"/>
</dbReference>
<dbReference type="PANTHER" id="PTHR44167">
    <property type="entry name" value="OVARIAN-SPECIFIC SERINE/THREONINE-PROTEIN KINASE LOK-RELATED"/>
    <property type="match status" value="1"/>
</dbReference>
<name>A0C624_PARTE</name>
<dbReference type="PANTHER" id="PTHR44167:SF24">
    <property type="entry name" value="SERINE_THREONINE-PROTEIN KINASE CHK2"/>
    <property type="match status" value="1"/>
</dbReference>
<dbReference type="PROSITE" id="PS00108">
    <property type="entry name" value="PROTEIN_KINASE_ST"/>
    <property type="match status" value="1"/>
</dbReference>
<dbReference type="eggNOG" id="KOG0575">
    <property type="taxonomic scope" value="Eukaryota"/>
</dbReference>
<gene>
    <name evidence="2" type="ORF">GSPATT00035370001</name>
</gene>
<dbReference type="HOGENOM" id="CLU_000288_63_0_1"/>
<organism evidence="2 3">
    <name type="scientific">Paramecium tetraurelia</name>
    <dbReference type="NCBI Taxonomy" id="5888"/>
    <lineage>
        <taxon>Eukaryota</taxon>
        <taxon>Sar</taxon>
        <taxon>Alveolata</taxon>
        <taxon>Ciliophora</taxon>
        <taxon>Intramacronucleata</taxon>
        <taxon>Oligohymenophorea</taxon>
        <taxon>Peniculida</taxon>
        <taxon>Parameciidae</taxon>
        <taxon>Paramecium</taxon>
    </lineage>
</organism>
<dbReference type="InParanoid" id="A0C624"/>
<dbReference type="KEGG" id="ptm:GSPATT00035370001"/>
<dbReference type="STRING" id="5888.A0C624"/>
<proteinExistence type="predicted"/>
<evidence type="ECO:0000259" key="1">
    <source>
        <dbReference type="PROSITE" id="PS50011"/>
    </source>
</evidence>
<dbReference type="SUPFAM" id="SSF56112">
    <property type="entry name" value="Protein kinase-like (PK-like)"/>
    <property type="match status" value="1"/>
</dbReference>
<dbReference type="AlphaFoldDB" id="A0C624"/>
<evidence type="ECO:0000313" key="2">
    <source>
        <dbReference type="EMBL" id="CAK66241.1"/>
    </source>
</evidence>
<dbReference type="FunFam" id="1.10.510.10:FF:000810">
    <property type="entry name" value="Uncharacterized protein"/>
    <property type="match status" value="1"/>
</dbReference>
<dbReference type="OMA" id="APEINHY"/>
<accession>A0C624</accession>
<dbReference type="GO" id="GO:0004674">
    <property type="term" value="F:protein serine/threonine kinase activity"/>
    <property type="evidence" value="ECO:0000318"/>
    <property type="project" value="GO_Central"/>
</dbReference>
<dbReference type="SMART" id="SM00220">
    <property type="entry name" value="S_TKc"/>
    <property type="match status" value="1"/>
</dbReference>
<reference evidence="2 3" key="1">
    <citation type="journal article" date="2006" name="Nature">
        <title>Global trends of whole-genome duplications revealed by the ciliate Paramecium tetraurelia.</title>
        <authorList>
            <consortium name="Genoscope"/>
            <person name="Aury J.-M."/>
            <person name="Jaillon O."/>
            <person name="Duret L."/>
            <person name="Noel B."/>
            <person name="Jubin C."/>
            <person name="Porcel B.M."/>
            <person name="Segurens B."/>
            <person name="Daubin V."/>
            <person name="Anthouard V."/>
            <person name="Aiach N."/>
            <person name="Arnaiz O."/>
            <person name="Billaut A."/>
            <person name="Beisson J."/>
            <person name="Blanc I."/>
            <person name="Bouhouche K."/>
            <person name="Camara F."/>
            <person name="Duharcourt S."/>
            <person name="Guigo R."/>
            <person name="Gogendeau D."/>
            <person name="Katinka M."/>
            <person name="Keller A.-M."/>
            <person name="Kissmehl R."/>
            <person name="Klotz C."/>
            <person name="Koll F."/>
            <person name="Le Moue A."/>
            <person name="Lepere C."/>
            <person name="Malinsky S."/>
            <person name="Nowacki M."/>
            <person name="Nowak J.K."/>
            <person name="Plattner H."/>
            <person name="Poulain J."/>
            <person name="Ruiz F."/>
            <person name="Serrano V."/>
            <person name="Zagulski M."/>
            <person name="Dessen P."/>
            <person name="Betermier M."/>
            <person name="Weissenbach J."/>
            <person name="Scarpelli C."/>
            <person name="Schachter V."/>
            <person name="Sperling L."/>
            <person name="Meyer E."/>
            <person name="Cohen J."/>
            <person name="Wincker P."/>
        </authorList>
    </citation>
    <scope>NUCLEOTIDE SEQUENCE [LARGE SCALE GENOMIC DNA]</scope>
    <source>
        <strain evidence="2 3">Stock d4-2</strain>
    </source>
</reference>
<dbReference type="Pfam" id="PF00069">
    <property type="entry name" value="Pkinase"/>
    <property type="match status" value="1"/>
</dbReference>
<dbReference type="EMBL" id="CT868043">
    <property type="protein sequence ID" value="CAK66241.1"/>
    <property type="molecule type" value="Genomic_DNA"/>
</dbReference>
<keyword evidence="3" id="KW-1185">Reference proteome</keyword>
<dbReference type="PIRSF" id="PIRSF000654">
    <property type="entry name" value="Integrin-linked_kinase"/>
    <property type="match status" value="1"/>
</dbReference>
<sequence length="283" mass="33053">MQIIEISLGEGAVGYVKKVKIEDNLYAIKQFNSRQGSNEYLIHQQLKHPNIVNFISGNKDYIITELMSPFCLFDFIKNAGSMSVNASNCILKQLVGGLKYMHQKRIAHRDVKLDNVLVDEQNYKIKLCDFDVSVSLDEGKVKNQVGTFDYLAPEINHYGEISALNLQECDIHSLGVLYFILLFGHPPFKQANKSSVYYRLIIENRWEEFWLHFQRRRTQQIPPHCLELIQGMIQNNPKNRFTLDEILNRIEPVNEIEYVNEMQKVHLKLKEIEREKGNFSFEN</sequence>
<dbReference type="InterPro" id="IPR011009">
    <property type="entry name" value="Kinase-like_dom_sf"/>
</dbReference>
<dbReference type="InterPro" id="IPR008271">
    <property type="entry name" value="Ser/Thr_kinase_AS"/>
</dbReference>
<protein>
    <recommendedName>
        <fullName evidence="1">Protein kinase domain-containing protein</fullName>
    </recommendedName>
</protein>
<dbReference type="OrthoDB" id="4062651at2759"/>
<evidence type="ECO:0000313" key="3">
    <source>
        <dbReference type="Proteomes" id="UP000000600"/>
    </source>
</evidence>
<dbReference type="GeneID" id="5019423"/>
<dbReference type="InterPro" id="IPR000719">
    <property type="entry name" value="Prot_kinase_dom"/>
</dbReference>
<dbReference type="Proteomes" id="UP000000600">
    <property type="component" value="Unassembled WGS sequence"/>
</dbReference>
<dbReference type="Gene3D" id="1.10.510.10">
    <property type="entry name" value="Transferase(Phosphotransferase) domain 1"/>
    <property type="match status" value="1"/>
</dbReference>